<dbReference type="PANTHER" id="PTHR13857">
    <property type="entry name" value="MRNA EDITING ENZYME"/>
    <property type="match status" value="1"/>
</dbReference>
<keyword evidence="3" id="KW-0812">Transmembrane</keyword>
<dbReference type="GO" id="GO:0005737">
    <property type="term" value="C:cytoplasm"/>
    <property type="evidence" value="ECO:0007669"/>
    <property type="project" value="TreeGrafter"/>
</dbReference>
<keyword evidence="5" id="KW-1185">Reference proteome</keyword>
<evidence type="ECO:0008006" key="6">
    <source>
        <dbReference type="Google" id="ProtNLM"/>
    </source>
</evidence>
<proteinExistence type="predicted"/>
<dbReference type="AlphaFoldDB" id="A0A9D4D2I4"/>
<comment type="caution">
    <text evidence="4">The sequence shown here is derived from an EMBL/GenBank/DDBJ whole genome shotgun (WGS) entry which is preliminary data.</text>
</comment>
<dbReference type="GO" id="GO:0003723">
    <property type="term" value="F:RNA binding"/>
    <property type="evidence" value="ECO:0007669"/>
    <property type="project" value="TreeGrafter"/>
</dbReference>
<reference evidence="4" key="2">
    <citation type="submission" date="2020-11" db="EMBL/GenBank/DDBJ databases">
        <authorList>
            <person name="McCartney M.A."/>
            <person name="Auch B."/>
            <person name="Kono T."/>
            <person name="Mallez S."/>
            <person name="Becker A."/>
            <person name="Gohl D.M."/>
            <person name="Silverstein K.A.T."/>
            <person name="Koren S."/>
            <person name="Bechman K.B."/>
            <person name="Herman A."/>
            <person name="Abrahante J.E."/>
            <person name="Garbe J."/>
        </authorList>
    </citation>
    <scope>NUCLEOTIDE SEQUENCE</scope>
    <source>
        <strain evidence="4">Duluth1</strain>
        <tissue evidence="4">Whole animal</tissue>
    </source>
</reference>
<dbReference type="InterPro" id="IPR050610">
    <property type="entry name" value="APOBEC_Cyt_Deaminase"/>
</dbReference>
<gene>
    <name evidence="4" type="ORF">DPMN_044491</name>
</gene>
<evidence type="ECO:0000256" key="3">
    <source>
        <dbReference type="SAM" id="Phobius"/>
    </source>
</evidence>
<dbReference type="Proteomes" id="UP000828390">
    <property type="component" value="Unassembled WGS sequence"/>
</dbReference>
<dbReference type="EMBL" id="JAIWYP010000011">
    <property type="protein sequence ID" value="KAH3737893.1"/>
    <property type="molecule type" value="Genomic_DNA"/>
</dbReference>
<evidence type="ECO:0000313" key="5">
    <source>
        <dbReference type="Proteomes" id="UP000828390"/>
    </source>
</evidence>
<dbReference type="SUPFAM" id="SSF53927">
    <property type="entry name" value="Cytidine deaminase-like"/>
    <property type="match status" value="1"/>
</dbReference>
<keyword evidence="2" id="KW-0378">Hydrolase</keyword>
<keyword evidence="1" id="KW-0479">Metal-binding</keyword>
<evidence type="ECO:0000256" key="1">
    <source>
        <dbReference type="ARBA" id="ARBA00022723"/>
    </source>
</evidence>
<dbReference type="PROSITE" id="PS00903">
    <property type="entry name" value="CYT_DCMP_DEAMINASES_1"/>
    <property type="match status" value="1"/>
</dbReference>
<dbReference type="InterPro" id="IPR016193">
    <property type="entry name" value="Cytidine_deaminase-like"/>
</dbReference>
<dbReference type="Pfam" id="PF18778">
    <property type="entry name" value="NAD1"/>
    <property type="match status" value="1"/>
</dbReference>
<dbReference type="Gene3D" id="3.40.140.10">
    <property type="entry name" value="Cytidine Deaminase, domain 2"/>
    <property type="match status" value="1"/>
</dbReference>
<dbReference type="GO" id="GO:0016554">
    <property type="term" value="P:cytidine to uridine editing"/>
    <property type="evidence" value="ECO:0007669"/>
    <property type="project" value="TreeGrafter"/>
</dbReference>
<reference evidence="4" key="1">
    <citation type="journal article" date="2019" name="bioRxiv">
        <title>The Genome of the Zebra Mussel, Dreissena polymorpha: A Resource for Invasive Species Research.</title>
        <authorList>
            <person name="McCartney M.A."/>
            <person name="Auch B."/>
            <person name="Kono T."/>
            <person name="Mallez S."/>
            <person name="Zhang Y."/>
            <person name="Obille A."/>
            <person name="Becker A."/>
            <person name="Abrahante J.E."/>
            <person name="Garbe J."/>
            <person name="Badalamenti J.P."/>
            <person name="Herman A."/>
            <person name="Mangelson H."/>
            <person name="Liachko I."/>
            <person name="Sullivan S."/>
            <person name="Sone E.D."/>
            <person name="Koren S."/>
            <person name="Silverstein K.A.T."/>
            <person name="Beckman K.B."/>
            <person name="Gohl D.M."/>
        </authorList>
    </citation>
    <scope>NUCLEOTIDE SEQUENCE</scope>
    <source>
        <strain evidence="4">Duluth1</strain>
        <tissue evidence="4">Whole animal</tissue>
    </source>
</reference>
<dbReference type="GO" id="GO:0008270">
    <property type="term" value="F:zinc ion binding"/>
    <property type="evidence" value="ECO:0007669"/>
    <property type="project" value="InterPro"/>
</dbReference>
<protein>
    <recommendedName>
        <fullName evidence="6">CMP/dCMP-type deaminase domain-containing protein</fullName>
    </recommendedName>
</protein>
<keyword evidence="3" id="KW-1133">Transmembrane helix</keyword>
<sequence length="237" mass="27601">MKDLVGAVGNLNFGSLVSEDDFKQCFAHDFMYGDTTRNWPSKTLLIYRLGEDGPFECEENERGADHAEIVLLKKIRNKIENRQTRTLVTIYISYSPCSKCSEILGGFIGKNKKRCKLKIYFSNFYLILRISNVQLIGKRHMEGLHNLRQKGAEIQPVIGEEMWKMFLKANRVPENDQGRWLVVAASQNRQVREKEDKKIFDLLFPETDNETDDDISVRYICFVIFTLIMYLLYAHIN</sequence>
<evidence type="ECO:0000256" key="2">
    <source>
        <dbReference type="ARBA" id="ARBA00022801"/>
    </source>
</evidence>
<accession>A0A9D4D2I4</accession>
<dbReference type="InterPro" id="IPR016192">
    <property type="entry name" value="APOBEC/CMP_deaminase_Zn-bd"/>
</dbReference>
<dbReference type="GO" id="GO:0004126">
    <property type="term" value="F:cytidine deaminase activity"/>
    <property type="evidence" value="ECO:0007669"/>
    <property type="project" value="TreeGrafter"/>
</dbReference>
<evidence type="ECO:0000313" key="4">
    <source>
        <dbReference type="EMBL" id="KAH3737893.1"/>
    </source>
</evidence>
<feature type="transmembrane region" description="Helical" evidence="3">
    <location>
        <begin position="217"/>
        <end position="236"/>
    </location>
</feature>
<dbReference type="PANTHER" id="PTHR13857:SF42">
    <property type="entry name" value="SINGLE-STRANDED DNA CYTOSINE DEAMINASE-LIKE"/>
    <property type="match status" value="1"/>
</dbReference>
<dbReference type="GO" id="GO:0005634">
    <property type="term" value="C:nucleus"/>
    <property type="evidence" value="ECO:0007669"/>
    <property type="project" value="TreeGrafter"/>
</dbReference>
<name>A0A9D4D2I4_DREPO</name>
<keyword evidence="3" id="KW-0472">Membrane</keyword>
<organism evidence="4 5">
    <name type="scientific">Dreissena polymorpha</name>
    <name type="common">Zebra mussel</name>
    <name type="synonym">Mytilus polymorpha</name>
    <dbReference type="NCBI Taxonomy" id="45954"/>
    <lineage>
        <taxon>Eukaryota</taxon>
        <taxon>Metazoa</taxon>
        <taxon>Spiralia</taxon>
        <taxon>Lophotrochozoa</taxon>
        <taxon>Mollusca</taxon>
        <taxon>Bivalvia</taxon>
        <taxon>Autobranchia</taxon>
        <taxon>Heteroconchia</taxon>
        <taxon>Euheterodonta</taxon>
        <taxon>Imparidentia</taxon>
        <taxon>Neoheterodontei</taxon>
        <taxon>Myida</taxon>
        <taxon>Dreissenoidea</taxon>
        <taxon>Dreissenidae</taxon>
        <taxon>Dreissena</taxon>
    </lineage>
</organism>